<proteinExistence type="predicted"/>
<organism evidence="1">
    <name type="scientific">Anguilla anguilla</name>
    <name type="common">European freshwater eel</name>
    <name type="synonym">Muraena anguilla</name>
    <dbReference type="NCBI Taxonomy" id="7936"/>
    <lineage>
        <taxon>Eukaryota</taxon>
        <taxon>Metazoa</taxon>
        <taxon>Chordata</taxon>
        <taxon>Craniata</taxon>
        <taxon>Vertebrata</taxon>
        <taxon>Euteleostomi</taxon>
        <taxon>Actinopterygii</taxon>
        <taxon>Neopterygii</taxon>
        <taxon>Teleostei</taxon>
        <taxon>Anguilliformes</taxon>
        <taxon>Anguillidae</taxon>
        <taxon>Anguilla</taxon>
    </lineage>
</organism>
<accession>A0A0E9VY60</accession>
<reference evidence="1" key="1">
    <citation type="submission" date="2014-11" db="EMBL/GenBank/DDBJ databases">
        <authorList>
            <person name="Amaro Gonzalez C."/>
        </authorList>
    </citation>
    <scope>NUCLEOTIDE SEQUENCE</scope>
</reference>
<evidence type="ECO:0000313" key="1">
    <source>
        <dbReference type="EMBL" id="JAH82198.1"/>
    </source>
</evidence>
<dbReference type="EMBL" id="GBXM01026379">
    <property type="protein sequence ID" value="JAH82198.1"/>
    <property type="molecule type" value="Transcribed_RNA"/>
</dbReference>
<reference evidence="1" key="2">
    <citation type="journal article" date="2015" name="Fish Shellfish Immunol.">
        <title>Early steps in the European eel (Anguilla anguilla)-Vibrio vulnificus interaction in the gills: Role of the RtxA13 toxin.</title>
        <authorList>
            <person name="Callol A."/>
            <person name="Pajuelo D."/>
            <person name="Ebbesson L."/>
            <person name="Teles M."/>
            <person name="MacKenzie S."/>
            <person name="Amaro C."/>
        </authorList>
    </citation>
    <scope>NUCLEOTIDE SEQUENCE</scope>
</reference>
<name>A0A0E9VY60_ANGAN</name>
<dbReference type="AlphaFoldDB" id="A0A0E9VY60"/>
<sequence length="34" mass="4034">MFFKIEFAKECFYGYSSEQCSLHAIKNNKSKRVV</sequence>
<protein>
    <submittedName>
        <fullName evidence="1">Uncharacterized protein</fullName>
    </submittedName>
</protein>